<dbReference type="VEuPathDB" id="FungiDB:H257_15891"/>
<organism evidence="1">
    <name type="scientific">Aphanomyces astaci</name>
    <name type="common">Crayfish plague agent</name>
    <dbReference type="NCBI Taxonomy" id="112090"/>
    <lineage>
        <taxon>Eukaryota</taxon>
        <taxon>Sar</taxon>
        <taxon>Stramenopiles</taxon>
        <taxon>Oomycota</taxon>
        <taxon>Saprolegniomycetes</taxon>
        <taxon>Saprolegniales</taxon>
        <taxon>Verrucalvaceae</taxon>
        <taxon>Aphanomyces</taxon>
    </lineage>
</organism>
<evidence type="ECO:0000313" key="1">
    <source>
        <dbReference type="EMBL" id="ETV68161.1"/>
    </source>
</evidence>
<name>W4FMN3_APHAT</name>
<dbReference type="RefSeq" id="XP_009842460.1">
    <property type="nucleotide sequence ID" value="XM_009844158.1"/>
</dbReference>
<dbReference type="AlphaFoldDB" id="W4FMN3"/>
<dbReference type="EMBL" id="KI913189">
    <property type="protein sequence ID" value="ETV68161.1"/>
    <property type="molecule type" value="Genomic_DNA"/>
</dbReference>
<proteinExistence type="predicted"/>
<dbReference type="GeneID" id="20817887"/>
<protein>
    <submittedName>
        <fullName evidence="1">Uncharacterized protein</fullName>
    </submittedName>
</protein>
<gene>
    <name evidence="1" type="ORF">H257_15891</name>
</gene>
<dbReference type="OrthoDB" id="78462at2759"/>
<sequence>MTYGAKIESDVNAMDASTAARIKQFVKLRRRAKKTVQGVLAEFNTLGDLSVAEPPSNTTNHRTTVLKTRAVRDLVRTFIRDRSVTRTRTVGKDVLALLQEHNVVSVDVSCKKSYGSCLRAVQSYLAKQGYARGKRVGATEYRNEQGA</sequence>
<accession>W4FMN3</accession>
<reference evidence="1" key="1">
    <citation type="submission" date="2013-12" db="EMBL/GenBank/DDBJ databases">
        <title>The Genome Sequence of Aphanomyces astaci APO3.</title>
        <authorList>
            <consortium name="The Broad Institute Genomics Platform"/>
            <person name="Russ C."/>
            <person name="Tyler B."/>
            <person name="van West P."/>
            <person name="Dieguez-Uribeondo J."/>
            <person name="Young S.K."/>
            <person name="Zeng Q."/>
            <person name="Gargeya S."/>
            <person name="Fitzgerald M."/>
            <person name="Abouelleil A."/>
            <person name="Alvarado L."/>
            <person name="Chapman S.B."/>
            <person name="Gainer-Dewar J."/>
            <person name="Goldberg J."/>
            <person name="Griggs A."/>
            <person name="Gujja S."/>
            <person name="Hansen M."/>
            <person name="Howarth C."/>
            <person name="Imamovic A."/>
            <person name="Ireland A."/>
            <person name="Larimer J."/>
            <person name="McCowan C."/>
            <person name="Murphy C."/>
            <person name="Pearson M."/>
            <person name="Poon T.W."/>
            <person name="Priest M."/>
            <person name="Roberts A."/>
            <person name="Saif S."/>
            <person name="Shea T."/>
            <person name="Sykes S."/>
            <person name="Wortman J."/>
            <person name="Nusbaum C."/>
            <person name="Birren B."/>
        </authorList>
    </citation>
    <scope>NUCLEOTIDE SEQUENCE [LARGE SCALE GENOMIC DNA]</scope>
    <source>
        <strain evidence="1">APO3</strain>
    </source>
</reference>